<dbReference type="InterPro" id="IPR016193">
    <property type="entry name" value="Cytidine_deaminase-like"/>
</dbReference>
<dbReference type="SUPFAM" id="SSF52335">
    <property type="entry name" value="Methylglyoxal synthase-like"/>
    <property type="match status" value="1"/>
</dbReference>
<comment type="pathway">
    <text evidence="2">Purine metabolism; IMP biosynthesis via de novo pathway; IMP from 5-formamido-1-(5-phospho-D-ribosyl)imidazole-4-carboxamide: step 1/1.</text>
</comment>
<evidence type="ECO:0000313" key="11">
    <source>
        <dbReference type="EMBL" id="KAF4671561.1"/>
    </source>
</evidence>
<dbReference type="PROSITE" id="PS51855">
    <property type="entry name" value="MGS"/>
    <property type="match status" value="1"/>
</dbReference>
<dbReference type="FunFam" id="3.40.140.20:FF:000003">
    <property type="entry name" value="Bifunctional purine biosynthesis protein"/>
    <property type="match status" value="1"/>
</dbReference>
<comment type="subcellular location">
    <subcellularLocation>
        <location evidence="1">Cytoplasm</location>
        <location evidence="1">Cytosol</location>
    </subcellularLocation>
</comment>
<dbReference type="Gene3D" id="3.40.140.20">
    <property type="match status" value="2"/>
</dbReference>
<evidence type="ECO:0000256" key="5">
    <source>
        <dbReference type="ARBA" id="ARBA00022490"/>
    </source>
</evidence>
<name>A0A7J6MKN8_PEROL</name>
<keyword evidence="9" id="KW-0511">Multifunctional enzyme</keyword>
<evidence type="ECO:0000256" key="4">
    <source>
        <dbReference type="ARBA" id="ARBA00007667"/>
    </source>
</evidence>
<proteinExistence type="inferred from homology"/>
<evidence type="ECO:0000256" key="9">
    <source>
        <dbReference type="ARBA" id="ARBA00023268"/>
    </source>
</evidence>
<keyword evidence="8" id="KW-0378">Hydrolase</keyword>
<comment type="caution">
    <text evidence="11">The sequence shown here is derived from an EMBL/GenBank/DDBJ whole genome shotgun (WGS) entry which is preliminary data.</text>
</comment>
<dbReference type="AlphaFoldDB" id="A0A7J6MKN8"/>
<dbReference type="CDD" id="cd01421">
    <property type="entry name" value="IMPCH"/>
    <property type="match status" value="1"/>
</dbReference>
<dbReference type="UniPathway" id="UPA00074">
    <property type="reaction ID" value="UER00133"/>
</dbReference>
<keyword evidence="6" id="KW-0808">Transferase</keyword>
<evidence type="ECO:0000259" key="10">
    <source>
        <dbReference type="PROSITE" id="PS51855"/>
    </source>
</evidence>
<reference evidence="11 12" key="1">
    <citation type="submission" date="2020-04" db="EMBL/GenBank/DDBJ databases">
        <title>Perkinsus olseni comparative genomics.</title>
        <authorList>
            <person name="Bogema D.R."/>
        </authorList>
    </citation>
    <scope>NUCLEOTIDE SEQUENCE [LARGE SCALE GENOMIC DNA]</scope>
    <source>
        <strain evidence="11">ATCC PRA-31</strain>
    </source>
</reference>
<dbReference type="InterPro" id="IPR024051">
    <property type="entry name" value="AICAR_Tfase_dup_dom_sf"/>
</dbReference>
<gene>
    <name evidence="11" type="ORF">FOL46_000242</name>
</gene>
<dbReference type="Proteomes" id="UP000572268">
    <property type="component" value="Unassembled WGS sequence"/>
</dbReference>
<dbReference type="SMART" id="SM00798">
    <property type="entry name" value="AICARFT_IMPCHas"/>
    <property type="match status" value="1"/>
</dbReference>
<organism evidence="11 12">
    <name type="scientific">Perkinsus olseni</name>
    <name type="common">Perkinsus atlanticus</name>
    <dbReference type="NCBI Taxonomy" id="32597"/>
    <lineage>
        <taxon>Eukaryota</taxon>
        <taxon>Sar</taxon>
        <taxon>Alveolata</taxon>
        <taxon>Perkinsozoa</taxon>
        <taxon>Perkinsea</taxon>
        <taxon>Perkinsida</taxon>
        <taxon>Perkinsidae</taxon>
        <taxon>Perkinsus</taxon>
    </lineage>
</organism>
<evidence type="ECO:0000256" key="3">
    <source>
        <dbReference type="ARBA" id="ARBA00004954"/>
    </source>
</evidence>
<protein>
    <recommendedName>
        <fullName evidence="10">MGS-like domain-containing protein</fullName>
    </recommendedName>
</protein>
<dbReference type="Pfam" id="PF01808">
    <property type="entry name" value="AICARFT_IMPCHas"/>
    <property type="match status" value="1"/>
</dbReference>
<dbReference type="NCBIfam" id="NF005492">
    <property type="entry name" value="PRK07106.1"/>
    <property type="match status" value="1"/>
</dbReference>
<sequence>MTGEGNGILEAVTGTDDAIPITVKTALVSVYDKTGLDAFGECLASYGVKILSTGGTAKKMKELGCSVMDVKDYTGFPEILDGRVKTLHPKVHGALLSVRGNDSHEKQLAKHGIEKIDLVVVNLYPFESAVASMASSLSACIENIDIGGPCMRDPDVQIRAAAKNSHGVCVLTSPSDYEEFAKELGTNNGCTTPDFRRRMACKAFGLTARDLWVMSPTRYPLRQAADRKNSKCTLPWCPIQWPGASDSRTGVLPLRPVTGVVVPDDSSEHAFDIVSPLKYGCNPHQQSAAMCSVVGNGLKMPFKVLNGTPGYINLLDAINSWLLVQEMDAATGLPAAASFKHVSPAGAAVASAELRGNEASIYEVAPSARGSLTPVALAYIRSRNGDPMCSFGDFVAVSRTVDVSLASLLKVDVSDGIIAPGFEPDAYDILQAKKGGKFVILHGNVDFVPPEMEVRSLGGLGLVQRRNDVVFDRSYLENIVTKTSTAFTEEQIIDLIVCSIAVKYTQSNSVGFCKDGMMIGIGAGQQSRVDCVKLAARKVQNWWHRQHPKVLGLKFKSGVKKQSRVNARVRYIEGDMSELEYSKWKADNFEPTDVPEPLTDVEKADFLKILTGVAVSSDAFFPFRDSIDVCSRYGVTSVVQPGGSVADAEVIEACDQ</sequence>
<dbReference type="GO" id="GO:0003937">
    <property type="term" value="F:IMP cyclohydrolase activity"/>
    <property type="evidence" value="ECO:0007669"/>
    <property type="project" value="InterPro"/>
</dbReference>
<dbReference type="FunFam" id="3.40.50.1380:FF:000001">
    <property type="entry name" value="Bifunctional purine biosynthesis protein PurH"/>
    <property type="match status" value="1"/>
</dbReference>
<dbReference type="GO" id="GO:0006189">
    <property type="term" value="P:'de novo' IMP biosynthetic process"/>
    <property type="evidence" value="ECO:0007669"/>
    <property type="project" value="UniProtKB-UniPathway"/>
</dbReference>
<keyword evidence="5" id="KW-0963">Cytoplasm</keyword>
<keyword evidence="7" id="KW-0658">Purine biosynthesis</keyword>
<dbReference type="InterPro" id="IPR011607">
    <property type="entry name" value="MGS-like_dom"/>
</dbReference>
<dbReference type="GO" id="GO:0004643">
    <property type="term" value="F:phosphoribosylaminoimidazolecarboxamide formyltransferase activity"/>
    <property type="evidence" value="ECO:0007669"/>
    <property type="project" value="InterPro"/>
</dbReference>
<accession>A0A7J6MKN8</accession>
<evidence type="ECO:0000256" key="7">
    <source>
        <dbReference type="ARBA" id="ARBA00022755"/>
    </source>
</evidence>
<feature type="domain" description="MGS-like" evidence="10">
    <location>
        <begin position="17"/>
        <end position="172"/>
    </location>
</feature>
<evidence type="ECO:0000256" key="8">
    <source>
        <dbReference type="ARBA" id="ARBA00022801"/>
    </source>
</evidence>
<comment type="similarity">
    <text evidence="4">Belongs to the PurH family.</text>
</comment>
<evidence type="ECO:0000313" key="12">
    <source>
        <dbReference type="Proteomes" id="UP000572268"/>
    </source>
</evidence>
<dbReference type="InterPro" id="IPR036914">
    <property type="entry name" value="MGS-like_dom_sf"/>
</dbReference>
<dbReference type="PANTHER" id="PTHR11692:SF0">
    <property type="entry name" value="BIFUNCTIONAL PURINE BIOSYNTHESIS PROTEIN ATIC"/>
    <property type="match status" value="1"/>
</dbReference>
<dbReference type="Pfam" id="PF02142">
    <property type="entry name" value="MGS"/>
    <property type="match status" value="1"/>
</dbReference>
<dbReference type="Gene3D" id="3.40.50.1380">
    <property type="entry name" value="Methylglyoxal synthase-like domain"/>
    <property type="match status" value="1"/>
</dbReference>
<evidence type="ECO:0000256" key="2">
    <source>
        <dbReference type="ARBA" id="ARBA00004844"/>
    </source>
</evidence>
<dbReference type="GO" id="GO:0005829">
    <property type="term" value="C:cytosol"/>
    <property type="evidence" value="ECO:0007669"/>
    <property type="project" value="UniProtKB-SubCell"/>
</dbReference>
<evidence type="ECO:0000256" key="1">
    <source>
        <dbReference type="ARBA" id="ARBA00004514"/>
    </source>
</evidence>
<dbReference type="EMBL" id="JABANN010000103">
    <property type="protein sequence ID" value="KAF4671561.1"/>
    <property type="molecule type" value="Genomic_DNA"/>
</dbReference>
<dbReference type="PANTHER" id="PTHR11692">
    <property type="entry name" value="BIFUNCTIONAL PURINE BIOSYNTHESIS PROTEIN PURH"/>
    <property type="match status" value="1"/>
</dbReference>
<dbReference type="Gene3D" id="1.10.287.440">
    <property type="match status" value="1"/>
</dbReference>
<dbReference type="SUPFAM" id="SSF53927">
    <property type="entry name" value="Cytidine deaminase-like"/>
    <property type="match status" value="1"/>
</dbReference>
<dbReference type="SMART" id="SM00851">
    <property type="entry name" value="MGS"/>
    <property type="match status" value="1"/>
</dbReference>
<dbReference type="InterPro" id="IPR002695">
    <property type="entry name" value="PurH-like"/>
</dbReference>
<dbReference type="InterPro" id="IPR024050">
    <property type="entry name" value="AICAR_Tfase_insert_dom_sf"/>
</dbReference>
<evidence type="ECO:0000256" key="6">
    <source>
        <dbReference type="ARBA" id="ARBA00022679"/>
    </source>
</evidence>
<comment type="pathway">
    <text evidence="3">Purine metabolism; IMP biosynthesis via de novo pathway; 5-formamido-1-(5-phospho-D-ribosyl)imidazole-4-carboxamide from 5-amino-1-(5-phospho-D-ribosyl)imidazole-4-carboxamide (10-formyl THF route): step 1/1.</text>
</comment>